<gene>
    <name evidence="7" type="ORF">PARMNEM_LOCUS13543</name>
</gene>
<feature type="transmembrane region" description="Helical" evidence="5">
    <location>
        <begin position="434"/>
        <end position="454"/>
    </location>
</feature>
<evidence type="ECO:0000313" key="7">
    <source>
        <dbReference type="EMBL" id="CAK1593813.1"/>
    </source>
</evidence>
<feature type="transmembrane region" description="Helical" evidence="5">
    <location>
        <begin position="461"/>
        <end position="482"/>
    </location>
</feature>
<accession>A0AAV1LEM7</accession>
<dbReference type="PROSITE" id="PS50850">
    <property type="entry name" value="MFS"/>
    <property type="match status" value="1"/>
</dbReference>
<evidence type="ECO:0000256" key="4">
    <source>
        <dbReference type="ARBA" id="ARBA00023136"/>
    </source>
</evidence>
<dbReference type="EMBL" id="CAVLGL010000089">
    <property type="protein sequence ID" value="CAK1593813.1"/>
    <property type="molecule type" value="Genomic_DNA"/>
</dbReference>
<evidence type="ECO:0000256" key="3">
    <source>
        <dbReference type="ARBA" id="ARBA00022989"/>
    </source>
</evidence>
<feature type="transmembrane region" description="Helical" evidence="5">
    <location>
        <begin position="568"/>
        <end position="586"/>
    </location>
</feature>
<comment type="subcellular location">
    <subcellularLocation>
        <location evidence="1">Membrane</location>
        <topology evidence="1">Multi-pass membrane protein</topology>
    </subcellularLocation>
</comment>
<dbReference type="Gene3D" id="3.30.420.10">
    <property type="entry name" value="Ribonuclease H-like superfamily/Ribonuclease H"/>
    <property type="match status" value="2"/>
</dbReference>
<feature type="transmembrane region" description="Helical" evidence="5">
    <location>
        <begin position="536"/>
        <end position="556"/>
    </location>
</feature>
<keyword evidence="8" id="KW-1185">Reference proteome</keyword>
<dbReference type="GO" id="GO:0003676">
    <property type="term" value="F:nucleic acid binding"/>
    <property type="evidence" value="ECO:0007669"/>
    <property type="project" value="InterPro"/>
</dbReference>
<dbReference type="InterPro" id="IPR036397">
    <property type="entry name" value="RNaseH_sf"/>
</dbReference>
<dbReference type="Proteomes" id="UP001314205">
    <property type="component" value="Unassembled WGS sequence"/>
</dbReference>
<feature type="transmembrane region" description="Helical" evidence="5">
    <location>
        <begin position="130"/>
        <end position="152"/>
    </location>
</feature>
<dbReference type="PANTHER" id="PTHR48021:SF39">
    <property type="entry name" value="MAJOR FACILITATOR SUPERFAMILY (MFS) PROFILE DOMAIN-CONTAINING PROTEIN"/>
    <property type="match status" value="1"/>
</dbReference>
<dbReference type="Gene3D" id="1.20.1250.20">
    <property type="entry name" value="MFS general substrate transporter like domains"/>
    <property type="match status" value="1"/>
</dbReference>
<evidence type="ECO:0000256" key="1">
    <source>
        <dbReference type="ARBA" id="ARBA00004141"/>
    </source>
</evidence>
<dbReference type="InterPro" id="IPR020846">
    <property type="entry name" value="MFS_dom"/>
</dbReference>
<dbReference type="SUPFAM" id="SSF103473">
    <property type="entry name" value="MFS general substrate transporter"/>
    <property type="match status" value="1"/>
</dbReference>
<feature type="domain" description="Major facilitator superfamily (MFS) profile" evidence="6">
    <location>
        <begin position="131"/>
        <end position="590"/>
    </location>
</feature>
<evidence type="ECO:0000256" key="2">
    <source>
        <dbReference type="ARBA" id="ARBA00022692"/>
    </source>
</evidence>
<dbReference type="PROSITE" id="PS00217">
    <property type="entry name" value="SUGAR_TRANSPORT_2"/>
    <property type="match status" value="1"/>
</dbReference>
<dbReference type="InterPro" id="IPR005829">
    <property type="entry name" value="Sugar_transporter_CS"/>
</dbReference>
<dbReference type="PANTHER" id="PTHR48021">
    <property type="match status" value="1"/>
</dbReference>
<dbReference type="GO" id="GO:0022857">
    <property type="term" value="F:transmembrane transporter activity"/>
    <property type="evidence" value="ECO:0007669"/>
    <property type="project" value="InterPro"/>
</dbReference>
<dbReference type="FunFam" id="1.20.1250.20:FF:000249">
    <property type="entry name" value="facilitated trehalose transporter Tret1"/>
    <property type="match status" value="1"/>
</dbReference>
<evidence type="ECO:0000256" key="5">
    <source>
        <dbReference type="SAM" id="Phobius"/>
    </source>
</evidence>
<feature type="transmembrane region" description="Helical" evidence="5">
    <location>
        <begin position="259"/>
        <end position="278"/>
    </location>
</feature>
<feature type="transmembrane region" description="Helical" evidence="5">
    <location>
        <begin position="502"/>
        <end position="524"/>
    </location>
</feature>
<dbReference type="Pfam" id="PF00083">
    <property type="entry name" value="Sugar_tr"/>
    <property type="match status" value="1"/>
</dbReference>
<feature type="transmembrane region" description="Helical" evidence="5">
    <location>
        <begin position="227"/>
        <end position="247"/>
    </location>
</feature>
<keyword evidence="3 5" id="KW-1133">Transmembrane helix</keyword>
<feature type="transmembrane region" description="Helical" evidence="5">
    <location>
        <begin position="172"/>
        <end position="190"/>
    </location>
</feature>
<evidence type="ECO:0000259" key="6">
    <source>
        <dbReference type="PROSITE" id="PS50850"/>
    </source>
</evidence>
<protein>
    <recommendedName>
        <fullName evidence="6">Major facilitator superfamily (MFS) profile domain-containing protein</fullName>
    </recommendedName>
</protein>
<sequence>MFNNRHWVFQQDSAPAHGAKSTQDWLAAREIDFIRHENWPSSSPELNPHWVFQQDSAPAHGAKSTQDWLAAREIDFIRHENWPSSSPELNPLDYKIWQHLEEKACSKPHPNLESLKTSLIKAAADIDMDLVFACLALDFLLVGLGMSISFVTVVLPEVMDAKEGLSINKEQASWFASMAFLCQPIGSIFSGPLLDYFGRRKALFLVNIPHVIAWLLMYYAWNVQSLFIGNALLGIGIGIMESPSVTYIGEVTDPSLRGFLTTLTNGFTSAGMFVVYLLGTVLPWRQAALVSLSVPLATMALVLLVPETPIWLLSKGLQEEALRSLCRLRGWTKPEHVKEEFEQLLQYHDVIKQCVICAKEGRSETDHCKHSNYNIIKRIIFKIKHILLVKETLRPFALVMAYFFFHTFSGLHPVRPNMVNFCKALGMKYDSKTIVVVVGAVFIVMNITAAIIVKMTGKRKLVIGSLLATAFCSLGISVYASSKIPASVFSYEADTFPEAKETLPIILFMALVCFTSLGIPWALVTEVFPFRSRGTATGLAAALNYFIFFLATKTNYNLEATIHISGTFAIYSALTFIGTVYMYFFLPETEKKTLAQIEDYYKGNRKIFADDFLINAFRKEKGVNLEANKPMLVS</sequence>
<dbReference type="InterPro" id="IPR036259">
    <property type="entry name" value="MFS_trans_sf"/>
</dbReference>
<comment type="caution">
    <text evidence="7">The sequence shown here is derived from an EMBL/GenBank/DDBJ whole genome shotgun (WGS) entry which is preliminary data.</text>
</comment>
<feature type="transmembrane region" description="Helical" evidence="5">
    <location>
        <begin position="202"/>
        <end position="221"/>
    </location>
</feature>
<dbReference type="InterPro" id="IPR050549">
    <property type="entry name" value="MFS_Trehalose_Transporter"/>
</dbReference>
<keyword evidence="2 5" id="KW-0812">Transmembrane</keyword>
<keyword evidence="4 5" id="KW-0472">Membrane</keyword>
<evidence type="ECO:0000313" key="8">
    <source>
        <dbReference type="Proteomes" id="UP001314205"/>
    </source>
</evidence>
<reference evidence="7 8" key="1">
    <citation type="submission" date="2023-11" db="EMBL/GenBank/DDBJ databases">
        <authorList>
            <person name="Hedman E."/>
            <person name="Englund M."/>
            <person name="Stromberg M."/>
            <person name="Nyberg Akerstrom W."/>
            <person name="Nylinder S."/>
            <person name="Jareborg N."/>
            <person name="Kallberg Y."/>
            <person name="Kronander E."/>
        </authorList>
    </citation>
    <scope>NUCLEOTIDE SEQUENCE [LARGE SCALE GENOMIC DNA]</scope>
</reference>
<dbReference type="GO" id="GO:0016020">
    <property type="term" value="C:membrane"/>
    <property type="evidence" value="ECO:0007669"/>
    <property type="project" value="UniProtKB-SubCell"/>
</dbReference>
<name>A0AAV1LEM7_9NEOP</name>
<dbReference type="InterPro" id="IPR005828">
    <property type="entry name" value="MFS_sugar_transport-like"/>
</dbReference>
<dbReference type="AlphaFoldDB" id="A0AAV1LEM7"/>
<feature type="transmembrane region" description="Helical" evidence="5">
    <location>
        <begin position="284"/>
        <end position="305"/>
    </location>
</feature>
<feature type="transmembrane region" description="Helical" evidence="5">
    <location>
        <begin position="396"/>
        <end position="414"/>
    </location>
</feature>
<organism evidence="7 8">
    <name type="scientific">Parnassius mnemosyne</name>
    <name type="common">clouded apollo</name>
    <dbReference type="NCBI Taxonomy" id="213953"/>
    <lineage>
        <taxon>Eukaryota</taxon>
        <taxon>Metazoa</taxon>
        <taxon>Ecdysozoa</taxon>
        <taxon>Arthropoda</taxon>
        <taxon>Hexapoda</taxon>
        <taxon>Insecta</taxon>
        <taxon>Pterygota</taxon>
        <taxon>Neoptera</taxon>
        <taxon>Endopterygota</taxon>
        <taxon>Lepidoptera</taxon>
        <taxon>Glossata</taxon>
        <taxon>Ditrysia</taxon>
        <taxon>Papilionoidea</taxon>
        <taxon>Papilionidae</taxon>
        <taxon>Parnassiinae</taxon>
        <taxon>Parnassini</taxon>
        <taxon>Parnassius</taxon>
        <taxon>Driopa</taxon>
    </lineage>
</organism>
<proteinExistence type="predicted"/>